<dbReference type="GO" id="GO:0030677">
    <property type="term" value="C:ribonuclease P complex"/>
    <property type="evidence" value="ECO:0007669"/>
    <property type="project" value="UniProtKB-UniRule"/>
</dbReference>
<evidence type="ECO:0000256" key="6">
    <source>
        <dbReference type="HAMAP-Rule" id="MF_00754"/>
    </source>
</evidence>
<dbReference type="Proteomes" id="UP000278031">
    <property type="component" value="Unassembled WGS sequence"/>
</dbReference>
<sequence length="96" mass="11208">MHNYNITKENLPVHEWIGLEAHVVNSTDPNKICIKGRVVDETKNTVKLLSNNKIKILPKKEIFLEFSLKSGKVVLDCSRLCYAPEKRVKLGWRYWK</sequence>
<dbReference type="GO" id="GO:0005737">
    <property type="term" value="C:cytoplasm"/>
    <property type="evidence" value="ECO:0007669"/>
    <property type="project" value="UniProtKB-SubCell"/>
</dbReference>
<dbReference type="SUPFAM" id="SSF101744">
    <property type="entry name" value="Rof/RNase P subunit-like"/>
    <property type="match status" value="1"/>
</dbReference>
<dbReference type="AlphaFoldDB" id="A0A497JIF0"/>
<dbReference type="InterPro" id="IPR023538">
    <property type="entry name" value="RNP1"/>
</dbReference>
<keyword evidence="1 6" id="KW-0963">Cytoplasm</keyword>
<organism evidence="7 8">
    <name type="scientific">Candidatus Iainarchaeum sp</name>
    <dbReference type="NCBI Taxonomy" id="3101447"/>
    <lineage>
        <taxon>Archaea</taxon>
        <taxon>Candidatus Iainarchaeota</taxon>
        <taxon>Candidatus Iainarchaeia</taxon>
        <taxon>Candidatus Iainarchaeales</taxon>
        <taxon>Candidatus Iainarchaeaceae</taxon>
        <taxon>Candidatus Iainarchaeum</taxon>
    </lineage>
</organism>
<dbReference type="Gene3D" id="2.30.30.210">
    <property type="entry name" value="Ribonuclease P/MRP, subunit p29"/>
    <property type="match status" value="1"/>
</dbReference>
<dbReference type="Pfam" id="PF01868">
    <property type="entry name" value="RNase_P-MRP_p29"/>
    <property type="match status" value="1"/>
</dbReference>
<evidence type="ECO:0000256" key="4">
    <source>
        <dbReference type="ARBA" id="ARBA00022759"/>
    </source>
</evidence>
<comment type="subcellular location">
    <subcellularLocation>
        <location evidence="6">Cytoplasm</location>
    </subcellularLocation>
</comment>
<name>A0A497JIF0_9ARCH</name>
<dbReference type="GO" id="GO:0004526">
    <property type="term" value="F:ribonuclease P activity"/>
    <property type="evidence" value="ECO:0007669"/>
    <property type="project" value="UniProtKB-UniRule"/>
</dbReference>
<protein>
    <recommendedName>
        <fullName evidence="6">Ribonuclease P protein component 1</fullName>
        <shortName evidence="6">RNase P component 1</shortName>
        <ecNumber evidence="6">3.1.26.5</ecNumber>
    </recommendedName>
    <alternativeName>
        <fullName evidence="6">Rpp29</fullName>
    </alternativeName>
</protein>
<comment type="function">
    <text evidence="6">Part of ribonuclease P, a protein complex that generates mature tRNA molecules by cleaving their 5'-ends.</text>
</comment>
<comment type="caution">
    <text evidence="7">The sequence shown here is derived from an EMBL/GenBank/DDBJ whole genome shotgun (WGS) entry which is preliminary data.</text>
</comment>
<accession>A0A497JIF0</accession>
<evidence type="ECO:0000313" key="7">
    <source>
        <dbReference type="EMBL" id="RLG69570.1"/>
    </source>
</evidence>
<keyword evidence="5 6" id="KW-0378">Hydrolase</keyword>
<evidence type="ECO:0000256" key="3">
    <source>
        <dbReference type="ARBA" id="ARBA00022722"/>
    </source>
</evidence>
<evidence type="ECO:0000256" key="5">
    <source>
        <dbReference type="ARBA" id="ARBA00022801"/>
    </source>
</evidence>
<dbReference type="GO" id="GO:0001682">
    <property type="term" value="P:tRNA 5'-leader removal"/>
    <property type="evidence" value="ECO:0007669"/>
    <property type="project" value="UniProtKB-UniRule"/>
</dbReference>
<comment type="similarity">
    <text evidence="6">Belongs to the eukaryotic/archaeal RNase P protein component 1 family.</text>
</comment>
<dbReference type="InterPro" id="IPR023534">
    <property type="entry name" value="Rof/RNase_P-like"/>
</dbReference>
<keyword evidence="3 6" id="KW-0540">Nuclease</keyword>
<keyword evidence="2 6" id="KW-0819">tRNA processing</keyword>
<evidence type="ECO:0000256" key="1">
    <source>
        <dbReference type="ARBA" id="ARBA00022490"/>
    </source>
</evidence>
<dbReference type="SMART" id="SM00538">
    <property type="entry name" value="POP4"/>
    <property type="match status" value="1"/>
</dbReference>
<dbReference type="InterPro" id="IPR036980">
    <property type="entry name" value="RNase_P/MRP_Rpp29_sf"/>
</dbReference>
<dbReference type="GO" id="GO:0003723">
    <property type="term" value="F:RNA binding"/>
    <property type="evidence" value="ECO:0007669"/>
    <property type="project" value="InterPro"/>
</dbReference>
<comment type="catalytic activity">
    <reaction evidence="6">
        <text>Endonucleolytic cleavage of RNA, removing 5'-extranucleotides from tRNA precursor.</text>
        <dbReference type="EC" id="3.1.26.5"/>
    </reaction>
</comment>
<comment type="subunit">
    <text evidence="6">Consists of a catalytic RNA component and at least 4-5 protein subunits.</text>
</comment>
<proteinExistence type="inferred from homology"/>
<evidence type="ECO:0000313" key="8">
    <source>
        <dbReference type="Proteomes" id="UP000278031"/>
    </source>
</evidence>
<dbReference type="InterPro" id="IPR002730">
    <property type="entry name" value="Rpp29/RNP1"/>
</dbReference>
<reference evidence="7 8" key="1">
    <citation type="submission" date="2018-06" db="EMBL/GenBank/DDBJ databases">
        <title>Extensive metabolic versatility and redundancy in microbially diverse, dynamic hydrothermal sediments.</title>
        <authorList>
            <person name="Dombrowski N."/>
            <person name="Teske A."/>
            <person name="Baker B.J."/>
        </authorList>
    </citation>
    <scope>NUCLEOTIDE SEQUENCE [LARGE SCALE GENOMIC DNA]</scope>
    <source>
        <strain evidence="7">B51_G17</strain>
    </source>
</reference>
<gene>
    <name evidence="6" type="primary">rnp1</name>
    <name evidence="7" type="ORF">DRO04_03185</name>
</gene>
<dbReference type="EMBL" id="QMWP01000127">
    <property type="protein sequence ID" value="RLG69570.1"/>
    <property type="molecule type" value="Genomic_DNA"/>
</dbReference>
<dbReference type="EC" id="3.1.26.5" evidence="6"/>
<evidence type="ECO:0000256" key="2">
    <source>
        <dbReference type="ARBA" id="ARBA00022694"/>
    </source>
</evidence>
<dbReference type="HAMAP" id="MF_00754">
    <property type="entry name" value="RNase_P_1"/>
    <property type="match status" value="1"/>
</dbReference>
<keyword evidence="4 6" id="KW-0255">Endonuclease</keyword>